<sequence>MAHPFSLNLFPSPLHYTTLEAQLASPTTASLPLLPYRRLREEHARATHSRVWVLRLPQLLLDAPMVRFSLFRLPTKLRRRVRRNRMATLIALVVLVGLLVFPFYSAYCIYKPPRFLIGWLRRKYPDVLFEETTDQKIIALSIDDAPSAHTDEIMQVLQENNAHATFFVIGSQVEGRKDKLVKLVKNGHELGNHAMHDEPSRSLSNEQLLKEVHMVKEMLTEAYAANGKILDNNYFRPGSGLFNWRMRDVLGNQGFRITLGSVYPHDPQIPYPDTNAKHILSMAHPGAIIICHDRRSWTLPMLRIVLPELKRQGYKIVTITELVKSVSSQTLRQ</sequence>
<proteinExistence type="predicted"/>
<name>A0ACC0RH56_9HYPO</name>
<gene>
    <name evidence="1" type="ORF">NCS57_00103800</name>
</gene>
<organism evidence="1 2">
    <name type="scientific">Fusarium keratoplasticum</name>
    <dbReference type="NCBI Taxonomy" id="1328300"/>
    <lineage>
        <taxon>Eukaryota</taxon>
        <taxon>Fungi</taxon>
        <taxon>Dikarya</taxon>
        <taxon>Ascomycota</taxon>
        <taxon>Pezizomycotina</taxon>
        <taxon>Sordariomycetes</taxon>
        <taxon>Hypocreomycetidae</taxon>
        <taxon>Hypocreales</taxon>
        <taxon>Nectriaceae</taxon>
        <taxon>Fusarium</taxon>
        <taxon>Fusarium solani species complex</taxon>
    </lineage>
</organism>
<dbReference type="Proteomes" id="UP001065298">
    <property type="component" value="Chromosome 1"/>
</dbReference>
<keyword evidence="2" id="KW-1185">Reference proteome</keyword>
<dbReference type="EMBL" id="CM046503">
    <property type="protein sequence ID" value="KAI8684378.1"/>
    <property type="molecule type" value="Genomic_DNA"/>
</dbReference>
<protein>
    <submittedName>
        <fullName evidence="1">NodB-like proteiny domain-containing protein</fullName>
    </submittedName>
</protein>
<evidence type="ECO:0000313" key="1">
    <source>
        <dbReference type="EMBL" id="KAI8684378.1"/>
    </source>
</evidence>
<accession>A0ACC0RH56</accession>
<reference evidence="1" key="1">
    <citation type="submission" date="2022-06" db="EMBL/GenBank/DDBJ databases">
        <title>Fusarium solani species complex genomes reveal bases of compartmentalisation and animal pathogenesis.</title>
        <authorList>
            <person name="Tsai I.J."/>
        </authorList>
    </citation>
    <scope>NUCLEOTIDE SEQUENCE</scope>
    <source>
        <strain evidence="1">Fu6.1</strain>
    </source>
</reference>
<evidence type="ECO:0000313" key="2">
    <source>
        <dbReference type="Proteomes" id="UP001065298"/>
    </source>
</evidence>
<comment type="caution">
    <text evidence="1">The sequence shown here is derived from an EMBL/GenBank/DDBJ whole genome shotgun (WGS) entry which is preliminary data.</text>
</comment>